<dbReference type="InterPro" id="IPR036852">
    <property type="entry name" value="Peptidase_S8/S53_dom_sf"/>
</dbReference>
<dbReference type="Proteomes" id="UP001153365">
    <property type="component" value="Unassembled WGS sequence"/>
</dbReference>
<comment type="cofactor">
    <cofactor evidence="15">
        <name>Ca(2+)</name>
        <dbReference type="ChEBI" id="CHEBI:29108"/>
    </cofactor>
    <text evidence="15">Binds 1 Ca(2+) ion per subunit.</text>
</comment>
<dbReference type="GO" id="GO:0006508">
    <property type="term" value="P:proteolysis"/>
    <property type="evidence" value="ECO:0007669"/>
    <property type="project" value="UniProtKB-KW"/>
</dbReference>
<keyword evidence="19" id="KW-1185">Reference proteome</keyword>
<keyword evidence="11 15" id="KW-0106">Calcium</keyword>
<dbReference type="CDD" id="cd04056">
    <property type="entry name" value="Peptidases_S53"/>
    <property type="match status" value="1"/>
</dbReference>
<comment type="caution">
    <text evidence="18">The sequence shown here is derived from an EMBL/GenBank/DDBJ whole genome shotgun (WGS) entry which is preliminary data.</text>
</comment>
<feature type="binding site" evidence="15">
    <location>
        <position position="590"/>
    </location>
    <ligand>
        <name>Ca(2+)</name>
        <dbReference type="ChEBI" id="CHEBI:29108"/>
    </ligand>
</feature>
<dbReference type="AlphaFoldDB" id="A0AAV0ATF3"/>
<dbReference type="InterPro" id="IPR015366">
    <property type="entry name" value="S53_propep"/>
</dbReference>
<dbReference type="PANTHER" id="PTHR14218:SF15">
    <property type="entry name" value="TRIPEPTIDYL-PEPTIDASE 1"/>
    <property type="match status" value="1"/>
</dbReference>
<dbReference type="Pfam" id="PF00082">
    <property type="entry name" value="Peptidase_S8"/>
    <property type="match status" value="1"/>
</dbReference>
<feature type="binding site" evidence="15">
    <location>
        <position position="588"/>
    </location>
    <ligand>
        <name>Ca(2+)</name>
        <dbReference type="ChEBI" id="CHEBI:29108"/>
    </ligand>
</feature>
<dbReference type="SMART" id="SM00944">
    <property type="entry name" value="Pro-kuma_activ"/>
    <property type="match status" value="1"/>
</dbReference>
<evidence type="ECO:0000256" key="7">
    <source>
        <dbReference type="ARBA" id="ARBA00022723"/>
    </source>
</evidence>
<dbReference type="EC" id="3.4.14.10" evidence="4"/>
<gene>
    <name evidence="18" type="ORF">PPACK8108_LOCUS6779</name>
</gene>
<feature type="binding site" evidence="15">
    <location>
        <position position="569"/>
    </location>
    <ligand>
        <name>Ca(2+)</name>
        <dbReference type="ChEBI" id="CHEBI:29108"/>
    </ligand>
</feature>
<keyword evidence="6 15" id="KW-0645">Protease</keyword>
<feature type="active site" description="Charge relay system" evidence="15">
    <location>
        <position position="309"/>
    </location>
</feature>
<feature type="binding site" evidence="15">
    <location>
        <position position="570"/>
    </location>
    <ligand>
        <name>Ca(2+)</name>
        <dbReference type="ChEBI" id="CHEBI:29108"/>
    </ligand>
</feature>
<dbReference type="GO" id="GO:0046872">
    <property type="term" value="F:metal ion binding"/>
    <property type="evidence" value="ECO:0007669"/>
    <property type="project" value="UniProtKB-UniRule"/>
</dbReference>
<feature type="compositionally biased region" description="Basic and acidic residues" evidence="16">
    <location>
        <begin position="78"/>
        <end position="97"/>
    </location>
</feature>
<comment type="function">
    <text evidence="2">Secreted tripeptidyl-peptidase which degrades proteins at acidic pHs and is involved in virulence.</text>
</comment>
<dbReference type="GO" id="GO:0008240">
    <property type="term" value="F:tripeptidyl-peptidase activity"/>
    <property type="evidence" value="ECO:0007669"/>
    <property type="project" value="UniProtKB-EC"/>
</dbReference>
<keyword evidence="13" id="KW-0865">Zymogen</keyword>
<keyword evidence="7 15" id="KW-0479">Metal-binding</keyword>
<evidence type="ECO:0000256" key="3">
    <source>
        <dbReference type="ARBA" id="ARBA00004239"/>
    </source>
</evidence>
<keyword evidence="14" id="KW-0325">Glycoprotein</keyword>
<feature type="active site" description="Charge relay system" evidence="15">
    <location>
        <position position="305"/>
    </location>
</feature>
<dbReference type="InterPro" id="IPR050819">
    <property type="entry name" value="Tripeptidyl-peptidase_I"/>
</dbReference>
<dbReference type="Gene3D" id="3.40.50.200">
    <property type="entry name" value="Peptidase S8/S53 domain"/>
    <property type="match status" value="1"/>
</dbReference>
<dbReference type="SUPFAM" id="SSF54897">
    <property type="entry name" value="Protease propeptides/inhibitors"/>
    <property type="match status" value="1"/>
</dbReference>
<feature type="domain" description="Peptidase S53" evidence="17">
    <location>
        <begin position="223"/>
        <end position="610"/>
    </location>
</feature>
<evidence type="ECO:0000259" key="17">
    <source>
        <dbReference type="PROSITE" id="PS51695"/>
    </source>
</evidence>
<evidence type="ECO:0000313" key="19">
    <source>
        <dbReference type="Proteomes" id="UP001153365"/>
    </source>
</evidence>
<organism evidence="18 19">
    <name type="scientific">Phakopsora pachyrhizi</name>
    <name type="common">Asian soybean rust disease fungus</name>
    <dbReference type="NCBI Taxonomy" id="170000"/>
    <lineage>
        <taxon>Eukaryota</taxon>
        <taxon>Fungi</taxon>
        <taxon>Dikarya</taxon>
        <taxon>Basidiomycota</taxon>
        <taxon>Pucciniomycotina</taxon>
        <taxon>Pucciniomycetes</taxon>
        <taxon>Pucciniales</taxon>
        <taxon>Phakopsoraceae</taxon>
        <taxon>Phakopsora</taxon>
    </lineage>
</organism>
<dbReference type="SUPFAM" id="SSF52743">
    <property type="entry name" value="Subtilisin-like"/>
    <property type="match status" value="1"/>
</dbReference>
<sequence>MKFIIGFIGFNLVCFKEVWRVNCDERFNDFQIFETHRAPATFQKLQSPPSSKHTLTLNIGLRNQEVDDSIDDLLNRMSDPDRSDYRPHFTDEESESHSKPLIETVEAVVEWLGSHGFLKGDFELSKNQDWIMVKAVPIRKAEEMLQTKYSIYKHHEGDHIIRTESFSLPRHLHKHIELVQPTTMFGRLSAQKSSVRVIEELPTKLMKDLVDPNIPNTCSNPSYVTNDCLRKLYKTEGYKVKSSGKNAIGITGYLGEAANFADAQKFLSAERTDQKNHTFSVVYVNGGKNPQELDDNQVAHQIGVEANLDTQTALGITSPTKNIFYTTGGQPPFKPDITSPYNTNEPFLEWLTYILAQPVSDVPKVISTSYGDDEQTVPISYAKKVCKGFAQLGMRGISVIFSSGDYGVGQDGFCWANDGSNRTTFLPIFPASCPYVTSVGATENFSPEVAVSQKGPGGFYSGGGFSNYFKQPEWQRNDVFDYLGFLGEETYSGMFDGSGRGFPDVAAQGAKYAIAWRGEFLTVGGTSASAPTFASIISLLNDYSISLGGSSLGFLNPWLYKIGRNGINDVTSGKAAGCDTDGFPATYGWDPVTGLGTPDFKRLQSLVRKWSLSTVRKSRSHRHRSRINNSSKHRNHEA</sequence>
<dbReference type="EMBL" id="CALTRL010001290">
    <property type="protein sequence ID" value="CAH7671928.1"/>
    <property type="molecule type" value="Genomic_DNA"/>
</dbReference>
<keyword evidence="5" id="KW-0964">Secreted</keyword>
<keyword evidence="9 15" id="KW-0378">Hydrolase</keyword>
<evidence type="ECO:0000256" key="2">
    <source>
        <dbReference type="ARBA" id="ARBA00002451"/>
    </source>
</evidence>
<comment type="subcellular location">
    <subcellularLocation>
        <location evidence="3">Secreted</location>
        <location evidence="3">Extracellular space</location>
    </subcellularLocation>
</comment>
<evidence type="ECO:0000256" key="12">
    <source>
        <dbReference type="ARBA" id="ARBA00023026"/>
    </source>
</evidence>
<feature type="region of interest" description="Disordered" evidence="16">
    <location>
        <begin position="77"/>
        <end position="97"/>
    </location>
</feature>
<dbReference type="PROSITE" id="PS51695">
    <property type="entry name" value="SEDOLISIN"/>
    <property type="match status" value="1"/>
</dbReference>
<dbReference type="InterPro" id="IPR030400">
    <property type="entry name" value="Sedolisin_dom"/>
</dbReference>
<evidence type="ECO:0000256" key="10">
    <source>
        <dbReference type="ARBA" id="ARBA00022825"/>
    </source>
</evidence>
<proteinExistence type="predicted"/>
<dbReference type="GO" id="GO:0005576">
    <property type="term" value="C:extracellular region"/>
    <property type="evidence" value="ECO:0007669"/>
    <property type="project" value="UniProtKB-SubCell"/>
</dbReference>
<dbReference type="GO" id="GO:0004252">
    <property type="term" value="F:serine-type endopeptidase activity"/>
    <property type="evidence" value="ECO:0007669"/>
    <property type="project" value="UniProtKB-UniRule"/>
</dbReference>
<evidence type="ECO:0000256" key="1">
    <source>
        <dbReference type="ARBA" id="ARBA00001910"/>
    </source>
</evidence>
<feature type="active site" description="Charge relay system" evidence="15">
    <location>
        <position position="527"/>
    </location>
</feature>
<name>A0AAV0ATF3_PHAPC</name>
<evidence type="ECO:0000256" key="4">
    <source>
        <dbReference type="ARBA" id="ARBA00012462"/>
    </source>
</evidence>
<evidence type="ECO:0000256" key="8">
    <source>
        <dbReference type="ARBA" id="ARBA00022729"/>
    </source>
</evidence>
<evidence type="ECO:0000256" key="6">
    <source>
        <dbReference type="ARBA" id="ARBA00022670"/>
    </source>
</evidence>
<evidence type="ECO:0000256" key="9">
    <source>
        <dbReference type="ARBA" id="ARBA00022801"/>
    </source>
</evidence>
<evidence type="ECO:0000256" key="14">
    <source>
        <dbReference type="ARBA" id="ARBA00023180"/>
    </source>
</evidence>
<feature type="region of interest" description="Disordered" evidence="16">
    <location>
        <begin position="617"/>
        <end position="638"/>
    </location>
</feature>
<dbReference type="Pfam" id="PF09286">
    <property type="entry name" value="Pro-kuma_activ"/>
    <property type="match status" value="1"/>
</dbReference>
<dbReference type="FunFam" id="3.40.50.200:FF:000015">
    <property type="entry name" value="Tripeptidyl peptidase A"/>
    <property type="match status" value="1"/>
</dbReference>
<evidence type="ECO:0000313" key="18">
    <source>
        <dbReference type="EMBL" id="CAH7671928.1"/>
    </source>
</evidence>
<dbReference type="PANTHER" id="PTHR14218">
    <property type="entry name" value="PROTEASE S8 TRIPEPTIDYL PEPTIDASE I CLN2"/>
    <property type="match status" value="1"/>
</dbReference>
<accession>A0AAV0ATF3</accession>
<comment type="catalytic activity">
    <reaction evidence="1">
        <text>Release of an N-terminal tripeptide from a polypeptide.</text>
        <dbReference type="EC" id="3.4.14.10"/>
    </reaction>
</comment>
<keyword evidence="12" id="KW-0843">Virulence</keyword>
<evidence type="ECO:0000256" key="11">
    <source>
        <dbReference type="ARBA" id="ARBA00022837"/>
    </source>
</evidence>
<evidence type="ECO:0000256" key="15">
    <source>
        <dbReference type="PROSITE-ProRule" id="PRU01032"/>
    </source>
</evidence>
<keyword evidence="8" id="KW-0732">Signal</keyword>
<evidence type="ECO:0000256" key="5">
    <source>
        <dbReference type="ARBA" id="ARBA00022525"/>
    </source>
</evidence>
<dbReference type="InterPro" id="IPR000209">
    <property type="entry name" value="Peptidase_S8/S53_dom"/>
</dbReference>
<protein>
    <recommendedName>
        <fullName evidence="4">tripeptidyl-peptidase II</fullName>
        <ecNumber evidence="4">3.4.14.10</ecNumber>
    </recommendedName>
</protein>
<evidence type="ECO:0000256" key="16">
    <source>
        <dbReference type="SAM" id="MobiDB-lite"/>
    </source>
</evidence>
<evidence type="ECO:0000256" key="13">
    <source>
        <dbReference type="ARBA" id="ARBA00023145"/>
    </source>
</evidence>
<reference evidence="18" key="1">
    <citation type="submission" date="2022-06" db="EMBL/GenBank/DDBJ databases">
        <authorList>
            <consortium name="SYNGENTA / RWTH Aachen University"/>
        </authorList>
    </citation>
    <scope>NUCLEOTIDE SEQUENCE</scope>
</reference>
<dbReference type="CDD" id="cd11377">
    <property type="entry name" value="Pro-peptidase_S53"/>
    <property type="match status" value="1"/>
</dbReference>
<keyword evidence="10 15" id="KW-0720">Serine protease</keyword>